<gene>
    <name evidence="1" type="ORF">ACFSR3_08775</name>
</gene>
<evidence type="ECO:0000313" key="1">
    <source>
        <dbReference type="EMBL" id="MFD2602149.1"/>
    </source>
</evidence>
<accession>A0ABW5NTH8</accession>
<comment type="caution">
    <text evidence="1">The sequence shown here is derived from an EMBL/GenBank/DDBJ whole genome shotgun (WGS) entry which is preliminary data.</text>
</comment>
<dbReference type="Proteomes" id="UP001597480">
    <property type="component" value="Unassembled WGS sequence"/>
</dbReference>
<name>A0ABW5NTH8_9FLAO</name>
<keyword evidence="2" id="KW-1185">Reference proteome</keyword>
<protein>
    <submittedName>
        <fullName evidence="1">Uncharacterized protein</fullName>
    </submittedName>
</protein>
<organism evidence="1 2">
    <name type="scientific">Flavobacterium suzhouense</name>
    <dbReference type="NCBI Taxonomy" id="1529638"/>
    <lineage>
        <taxon>Bacteria</taxon>
        <taxon>Pseudomonadati</taxon>
        <taxon>Bacteroidota</taxon>
        <taxon>Flavobacteriia</taxon>
        <taxon>Flavobacteriales</taxon>
        <taxon>Flavobacteriaceae</taxon>
        <taxon>Flavobacterium</taxon>
    </lineage>
</organism>
<proteinExistence type="predicted"/>
<dbReference type="RefSeq" id="WP_379820640.1">
    <property type="nucleotide sequence ID" value="NZ_JBHUMD010000013.1"/>
</dbReference>
<reference evidence="2" key="1">
    <citation type="journal article" date="2019" name="Int. J. Syst. Evol. Microbiol.">
        <title>The Global Catalogue of Microorganisms (GCM) 10K type strain sequencing project: providing services to taxonomists for standard genome sequencing and annotation.</title>
        <authorList>
            <consortium name="The Broad Institute Genomics Platform"/>
            <consortium name="The Broad Institute Genome Sequencing Center for Infectious Disease"/>
            <person name="Wu L."/>
            <person name="Ma J."/>
        </authorList>
    </citation>
    <scope>NUCLEOTIDE SEQUENCE [LARGE SCALE GENOMIC DNA]</scope>
    <source>
        <strain evidence="2">KCTC 42107</strain>
    </source>
</reference>
<evidence type="ECO:0000313" key="2">
    <source>
        <dbReference type="Proteomes" id="UP001597480"/>
    </source>
</evidence>
<dbReference type="EMBL" id="JBHUMD010000013">
    <property type="protein sequence ID" value="MFD2602149.1"/>
    <property type="molecule type" value="Genomic_DNA"/>
</dbReference>
<sequence>MENSKLYYMWVNLPNKIRLPLYTRTKERRQQICDMILKALESGEAKLIKAGLNGPNRAEASGKQNQFTNVILKYHTNGK</sequence>